<evidence type="ECO:0000259" key="2">
    <source>
        <dbReference type="SMART" id="SM00893"/>
    </source>
</evidence>
<dbReference type="InterPro" id="IPR014730">
    <property type="entry name" value="ETF_a/b_N"/>
</dbReference>
<dbReference type="Pfam" id="PF01012">
    <property type="entry name" value="ETF"/>
    <property type="match status" value="1"/>
</dbReference>
<dbReference type="AlphaFoldDB" id="A0A6H1WTJ8"/>
<accession>A0A6H1WTJ8</accession>
<dbReference type="Gene3D" id="3.40.50.620">
    <property type="entry name" value="HUPs"/>
    <property type="match status" value="1"/>
</dbReference>
<dbReference type="PANTHER" id="PTHR21294">
    <property type="entry name" value="ELECTRON TRANSFER FLAVOPROTEIN BETA-SUBUNIT"/>
    <property type="match status" value="1"/>
</dbReference>
<dbReference type="InterPro" id="IPR014729">
    <property type="entry name" value="Rossmann-like_a/b/a_fold"/>
</dbReference>
<dbReference type="Proteomes" id="UP000501253">
    <property type="component" value="Chromosome"/>
</dbReference>
<keyword evidence="4" id="KW-1185">Reference proteome</keyword>
<dbReference type="GO" id="GO:0009055">
    <property type="term" value="F:electron transfer activity"/>
    <property type="evidence" value="ECO:0007669"/>
    <property type="project" value="InterPro"/>
</dbReference>
<evidence type="ECO:0000313" key="3">
    <source>
        <dbReference type="EMBL" id="QJA06474.1"/>
    </source>
</evidence>
<dbReference type="CDD" id="cd01714">
    <property type="entry name" value="ETF_beta"/>
    <property type="match status" value="1"/>
</dbReference>
<dbReference type="PIRSF" id="PIRSF000090">
    <property type="entry name" value="Beta-ETF"/>
    <property type="match status" value="1"/>
</dbReference>
<proteinExistence type="predicted"/>
<evidence type="ECO:0000313" key="4">
    <source>
        <dbReference type="Proteomes" id="UP000501253"/>
    </source>
</evidence>
<dbReference type="RefSeq" id="WP_168719824.1">
    <property type="nucleotide sequence ID" value="NZ_CP042909.1"/>
</dbReference>
<feature type="domain" description="Electron transfer flavoprotein alpha/beta-subunit N-terminal" evidence="2">
    <location>
        <begin position="22"/>
        <end position="212"/>
    </location>
</feature>
<dbReference type="InterPro" id="IPR012255">
    <property type="entry name" value="ETF_b"/>
</dbReference>
<sequence length="260" mass="28344">MHLIVCVKPVPKPGTVRVDPETHTLRRESAELILNPPDLYALEMAVELRERYGGKVSALMMGPPNAAPLLREAFTLGADEMVLLSDRAFAGSDTLATSYALSQGLRKLEPFDLVLMGKASVDGETAQVGPETAAWLGLPSLTQVTRIFREGDLFVAERLLDGYLEEVEFSGPAVLTVEPETVSLRPPSLKRLLAVREREPRVFSAEALGCDPEKLGLSGSPTQVLSVFSPETEKERLVLSGEPEEVVDQLVSLLRERGLI</sequence>
<dbReference type="InterPro" id="IPR033948">
    <property type="entry name" value="ETF_beta_N"/>
</dbReference>
<evidence type="ECO:0000256" key="1">
    <source>
        <dbReference type="ARBA" id="ARBA00022982"/>
    </source>
</evidence>
<name>A0A6H1WTJ8_9BACT</name>
<keyword evidence="1" id="KW-0249">Electron transport</keyword>
<reference evidence="3 4" key="1">
    <citation type="submission" date="2019-08" db="EMBL/GenBank/DDBJ databases">
        <title>Complete genome sequence of Thermosulfurimonas marina SU872T, an anaerobic thermophilic chemolithoautotrophic bacterium isolated from a shallow marine hydrothermal vent.</title>
        <authorList>
            <person name="Allioux M."/>
            <person name="Jebbar M."/>
            <person name="Slobodkina G."/>
            <person name="Slobodkin A."/>
            <person name="Moalic Y."/>
            <person name="Frolova A."/>
            <person name="Shao Z."/>
            <person name="Alain K."/>
        </authorList>
    </citation>
    <scope>NUCLEOTIDE SEQUENCE [LARGE SCALE GENOMIC DNA]</scope>
    <source>
        <strain evidence="3 4">SU872</strain>
    </source>
</reference>
<organism evidence="3 4">
    <name type="scientific">Thermosulfurimonas marina</name>
    <dbReference type="NCBI Taxonomy" id="2047767"/>
    <lineage>
        <taxon>Bacteria</taxon>
        <taxon>Pseudomonadati</taxon>
        <taxon>Thermodesulfobacteriota</taxon>
        <taxon>Thermodesulfobacteria</taxon>
        <taxon>Thermodesulfobacteriales</taxon>
        <taxon>Thermodesulfobacteriaceae</taxon>
        <taxon>Thermosulfurimonas</taxon>
    </lineage>
</organism>
<gene>
    <name evidence="3" type="ORF">FVE67_06515</name>
</gene>
<dbReference type="SUPFAM" id="SSF52402">
    <property type="entry name" value="Adenine nucleotide alpha hydrolases-like"/>
    <property type="match status" value="1"/>
</dbReference>
<dbReference type="SMART" id="SM00893">
    <property type="entry name" value="ETF"/>
    <property type="match status" value="1"/>
</dbReference>
<dbReference type="PANTHER" id="PTHR21294:SF17">
    <property type="entry name" value="PROTEIN FIXA"/>
    <property type="match status" value="1"/>
</dbReference>
<dbReference type="EMBL" id="CP042909">
    <property type="protein sequence ID" value="QJA06474.1"/>
    <property type="molecule type" value="Genomic_DNA"/>
</dbReference>
<protein>
    <submittedName>
        <fullName evidence="3">Electron transfer flavoprotein subunit beta/FixA family protein</fullName>
    </submittedName>
</protein>
<dbReference type="KEGG" id="tmai:FVE67_06515"/>
<keyword evidence="1" id="KW-0813">Transport</keyword>